<evidence type="ECO:0000313" key="2">
    <source>
        <dbReference type="EMBL" id="PRX66174.1"/>
    </source>
</evidence>
<proteinExistence type="predicted"/>
<accession>A0A2T0N2G8</accession>
<dbReference type="RefSeq" id="WP_106239814.1">
    <property type="nucleotide sequence ID" value="NZ_PVNG01000006.1"/>
</dbReference>
<protein>
    <submittedName>
        <fullName evidence="2">Uncharacterized protein</fullName>
    </submittedName>
</protein>
<dbReference type="Proteomes" id="UP000238312">
    <property type="component" value="Unassembled WGS sequence"/>
</dbReference>
<name>A0A2T0N2G8_9ACTN</name>
<gene>
    <name evidence="2" type="ORF">B0I32_106310</name>
</gene>
<keyword evidence="3" id="KW-1185">Reference proteome</keyword>
<organism evidence="2 3">
    <name type="scientific">Nonomuraea fuscirosea</name>
    <dbReference type="NCBI Taxonomy" id="1291556"/>
    <lineage>
        <taxon>Bacteria</taxon>
        <taxon>Bacillati</taxon>
        <taxon>Actinomycetota</taxon>
        <taxon>Actinomycetes</taxon>
        <taxon>Streptosporangiales</taxon>
        <taxon>Streptosporangiaceae</taxon>
        <taxon>Nonomuraea</taxon>
    </lineage>
</organism>
<dbReference type="EMBL" id="PVNG01000006">
    <property type="protein sequence ID" value="PRX66174.1"/>
    <property type="molecule type" value="Genomic_DNA"/>
</dbReference>
<dbReference type="AlphaFoldDB" id="A0A2T0N2G8"/>
<reference evidence="2 3" key="1">
    <citation type="submission" date="2018-03" db="EMBL/GenBank/DDBJ databases">
        <title>Genomic Encyclopedia of Type Strains, Phase III (KMG-III): the genomes of soil and plant-associated and newly described type strains.</title>
        <authorList>
            <person name="Whitman W."/>
        </authorList>
    </citation>
    <scope>NUCLEOTIDE SEQUENCE [LARGE SCALE GENOMIC DNA]</scope>
    <source>
        <strain evidence="2 3">CGMCC 4.7104</strain>
    </source>
</reference>
<evidence type="ECO:0000313" key="3">
    <source>
        <dbReference type="Proteomes" id="UP000238312"/>
    </source>
</evidence>
<evidence type="ECO:0000256" key="1">
    <source>
        <dbReference type="SAM" id="MobiDB-lite"/>
    </source>
</evidence>
<comment type="caution">
    <text evidence="2">The sequence shown here is derived from an EMBL/GenBank/DDBJ whole genome shotgun (WGS) entry which is preliminary data.</text>
</comment>
<feature type="region of interest" description="Disordered" evidence="1">
    <location>
        <begin position="1"/>
        <end position="20"/>
    </location>
</feature>
<dbReference type="OrthoDB" id="3521189at2"/>
<sequence>MARSIKAAATRKTLVTQAKQQAPRVRTKARQDKPTLSARISHQTNERLSIANEDTGLGISGIVEAALTEYFDFLGIPADVEPPRAPDGSRPKRERTLKKRIRRAREEVDEVPIAPRITRQTDNRLTVACLNTSTGPQDVVETALKAWLMRHGIPLYRPTPGT</sequence>